<dbReference type="AlphaFoldDB" id="A0A7G5C5Z9"/>
<dbReference type="Pfam" id="PF13673">
    <property type="entry name" value="Acetyltransf_10"/>
    <property type="match status" value="1"/>
</dbReference>
<reference evidence="2 3" key="1">
    <citation type="submission" date="2019-07" db="EMBL/GenBank/DDBJ databases">
        <authorList>
            <person name="Kim J.K."/>
            <person name="Cheong H.-M."/>
            <person name="Choi Y."/>
            <person name="Hwang K.J."/>
            <person name="Lee S."/>
            <person name="Choi C."/>
        </authorList>
    </citation>
    <scope>NUCLEOTIDE SEQUENCE [LARGE SCALE GENOMIC DNA]</scope>
    <source>
        <strain evidence="2 3">KS 22</strain>
    </source>
</reference>
<name>A0A7G5C5Z9_9BACL</name>
<dbReference type="Proteomes" id="UP000515679">
    <property type="component" value="Chromosome"/>
</dbReference>
<protein>
    <submittedName>
        <fullName evidence="2">GNAT family N-acetyltransferase</fullName>
    </submittedName>
</protein>
<organism evidence="2 3">
    <name type="scientific">Cohnella cholangitidis</name>
    <dbReference type="NCBI Taxonomy" id="2598458"/>
    <lineage>
        <taxon>Bacteria</taxon>
        <taxon>Bacillati</taxon>
        <taxon>Bacillota</taxon>
        <taxon>Bacilli</taxon>
        <taxon>Bacillales</taxon>
        <taxon>Paenibacillaceae</taxon>
        <taxon>Cohnella</taxon>
    </lineage>
</organism>
<feature type="domain" description="N-acetyltransferase" evidence="1">
    <location>
        <begin position="1"/>
        <end position="146"/>
    </location>
</feature>
<keyword evidence="3" id="KW-1185">Reference proteome</keyword>
<accession>A0A7G5C5Z9</accession>
<evidence type="ECO:0000313" key="2">
    <source>
        <dbReference type="EMBL" id="QMV44633.1"/>
    </source>
</evidence>
<dbReference type="KEGG" id="cchl:FPL14_28265"/>
<gene>
    <name evidence="2" type="ORF">FPL14_28265</name>
</gene>
<dbReference type="Gene3D" id="3.40.630.30">
    <property type="match status" value="1"/>
</dbReference>
<dbReference type="InterPro" id="IPR016181">
    <property type="entry name" value="Acyl_CoA_acyltransferase"/>
</dbReference>
<evidence type="ECO:0000259" key="1">
    <source>
        <dbReference type="PROSITE" id="PS51186"/>
    </source>
</evidence>
<dbReference type="InterPro" id="IPR000182">
    <property type="entry name" value="GNAT_dom"/>
</dbReference>
<dbReference type="EMBL" id="CP041969">
    <property type="protein sequence ID" value="QMV44633.1"/>
    <property type="molecule type" value="Genomic_DNA"/>
</dbReference>
<keyword evidence="2" id="KW-0808">Transferase</keyword>
<dbReference type="CDD" id="cd04301">
    <property type="entry name" value="NAT_SF"/>
    <property type="match status" value="1"/>
</dbReference>
<dbReference type="GO" id="GO:0016747">
    <property type="term" value="F:acyltransferase activity, transferring groups other than amino-acyl groups"/>
    <property type="evidence" value="ECO:0007669"/>
    <property type="project" value="InterPro"/>
</dbReference>
<dbReference type="PROSITE" id="PS51186">
    <property type="entry name" value="GNAT"/>
    <property type="match status" value="1"/>
</dbReference>
<dbReference type="RefSeq" id="WP_182300888.1">
    <property type="nucleotide sequence ID" value="NZ_CP041969.1"/>
</dbReference>
<sequence length="146" mass="16693">MKLVKVETDEQLNEAFAIRVEVFVEEQGVPRELELDELDASPAACNHYLVMEGNDSIATGRFKTYEPGVAKMQRIAVVKPSRGLGVGKFLLLEMEKEAERMGYRYSLLDAQRAAEEFYQKLGYVTESEEPFLDADIWHVRMRKSLS</sequence>
<evidence type="ECO:0000313" key="3">
    <source>
        <dbReference type="Proteomes" id="UP000515679"/>
    </source>
</evidence>
<proteinExistence type="predicted"/>
<dbReference type="SUPFAM" id="SSF55729">
    <property type="entry name" value="Acyl-CoA N-acyltransferases (Nat)"/>
    <property type="match status" value="1"/>
</dbReference>